<keyword evidence="2" id="KW-0805">Transcription regulation</keyword>
<dbReference type="InterPro" id="IPR007627">
    <property type="entry name" value="RNA_pol_sigma70_r2"/>
</dbReference>
<keyword evidence="4" id="KW-0804">Transcription</keyword>
<evidence type="ECO:0000313" key="7">
    <source>
        <dbReference type="EMBL" id="MCG2615970.1"/>
    </source>
</evidence>
<evidence type="ECO:0000256" key="2">
    <source>
        <dbReference type="ARBA" id="ARBA00023015"/>
    </source>
</evidence>
<dbReference type="PANTHER" id="PTHR43133">
    <property type="entry name" value="RNA POLYMERASE ECF-TYPE SIGMA FACTO"/>
    <property type="match status" value="1"/>
</dbReference>
<dbReference type="Proteomes" id="UP001165367">
    <property type="component" value="Unassembled WGS sequence"/>
</dbReference>
<evidence type="ECO:0000256" key="3">
    <source>
        <dbReference type="ARBA" id="ARBA00023082"/>
    </source>
</evidence>
<dbReference type="InterPro" id="IPR013325">
    <property type="entry name" value="RNA_pol_sigma_r2"/>
</dbReference>
<dbReference type="NCBIfam" id="TIGR02937">
    <property type="entry name" value="sigma70-ECF"/>
    <property type="match status" value="1"/>
</dbReference>
<proteinExistence type="inferred from homology"/>
<gene>
    <name evidence="7" type="ORF">LZZ85_16860</name>
</gene>
<organism evidence="7 8">
    <name type="scientific">Terrimonas ginsenosidimutans</name>
    <dbReference type="NCBI Taxonomy" id="2908004"/>
    <lineage>
        <taxon>Bacteria</taxon>
        <taxon>Pseudomonadati</taxon>
        <taxon>Bacteroidota</taxon>
        <taxon>Chitinophagia</taxon>
        <taxon>Chitinophagales</taxon>
        <taxon>Chitinophagaceae</taxon>
        <taxon>Terrimonas</taxon>
    </lineage>
</organism>
<evidence type="ECO:0000259" key="5">
    <source>
        <dbReference type="Pfam" id="PF04542"/>
    </source>
</evidence>
<keyword evidence="8" id="KW-1185">Reference proteome</keyword>
<sequence>MSSLQPIQFDSLYEQYHEMVFQLCTGFLKGDREMAADLTQDVFINTWNAWSSYRGEASHKTWIYRITVNTCLQYLRKQKNKRNVGEEQLQDHAEEERTDDVHFTDLYQAIGQLNDLDRLIIMMVLEEIDYPEISQIVGISEGNLRVRIHRIKQKLKKLLGNG</sequence>
<feature type="domain" description="RNA polymerase sigma-70 region 2" evidence="5">
    <location>
        <begin position="12"/>
        <end position="79"/>
    </location>
</feature>
<dbReference type="Gene3D" id="1.10.1740.10">
    <property type="match status" value="1"/>
</dbReference>
<dbReference type="CDD" id="cd06171">
    <property type="entry name" value="Sigma70_r4"/>
    <property type="match status" value="1"/>
</dbReference>
<evidence type="ECO:0000256" key="1">
    <source>
        <dbReference type="ARBA" id="ARBA00010641"/>
    </source>
</evidence>
<dbReference type="SUPFAM" id="SSF88946">
    <property type="entry name" value="Sigma2 domain of RNA polymerase sigma factors"/>
    <property type="match status" value="1"/>
</dbReference>
<name>A0ABS9KUL2_9BACT</name>
<evidence type="ECO:0000256" key="4">
    <source>
        <dbReference type="ARBA" id="ARBA00023163"/>
    </source>
</evidence>
<dbReference type="PANTHER" id="PTHR43133:SF45">
    <property type="entry name" value="RNA POLYMERASE ECF-TYPE SIGMA FACTOR"/>
    <property type="match status" value="1"/>
</dbReference>
<keyword evidence="3" id="KW-0731">Sigma factor</keyword>
<evidence type="ECO:0000313" key="8">
    <source>
        <dbReference type="Proteomes" id="UP001165367"/>
    </source>
</evidence>
<dbReference type="Pfam" id="PF08281">
    <property type="entry name" value="Sigma70_r4_2"/>
    <property type="match status" value="1"/>
</dbReference>
<dbReference type="Gene3D" id="1.10.10.10">
    <property type="entry name" value="Winged helix-like DNA-binding domain superfamily/Winged helix DNA-binding domain"/>
    <property type="match status" value="1"/>
</dbReference>
<dbReference type="InterPro" id="IPR039425">
    <property type="entry name" value="RNA_pol_sigma-70-like"/>
</dbReference>
<dbReference type="InterPro" id="IPR013249">
    <property type="entry name" value="RNA_pol_sigma70_r4_t2"/>
</dbReference>
<feature type="domain" description="RNA polymerase sigma factor 70 region 4 type 2" evidence="6">
    <location>
        <begin position="105"/>
        <end position="155"/>
    </location>
</feature>
<dbReference type="EMBL" id="JAKLTR010000011">
    <property type="protein sequence ID" value="MCG2615970.1"/>
    <property type="molecule type" value="Genomic_DNA"/>
</dbReference>
<dbReference type="InterPro" id="IPR013324">
    <property type="entry name" value="RNA_pol_sigma_r3/r4-like"/>
</dbReference>
<dbReference type="InterPro" id="IPR036388">
    <property type="entry name" value="WH-like_DNA-bd_sf"/>
</dbReference>
<accession>A0ABS9KUL2</accession>
<dbReference type="RefSeq" id="WP_237874508.1">
    <property type="nucleotide sequence ID" value="NZ_JAKLTR010000011.1"/>
</dbReference>
<dbReference type="Pfam" id="PF04542">
    <property type="entry name" value="Sigma70_r2"/>
    <property type="match status" value="1"/>
</dbReference>
<reference evidence="7" key="1">
    <citation type="submission" date="2022-01" db="EMBL/GenBank/DDBJ databases">
        <authorList>
            <person name="Jo J.-H."/>
            <person name="Im W.-T."/>
        </authorList>
    </citation>
    <scope>NUCLEOTIDE SEQUENCE</scope>
    <source>
        <strain evidence="7">NA20</strain>
    </source>
</reference>
<comment type="caution">
    <text evidence="7">The sequence shown here is derived from an EMBL/GenBank/DDBJ whole genome shotgun (WGS) entry which is preliminary data.</text>
</comment>
<protein>
    <submittedName>
        <fullName evidence="7">Sigma-70 family RNA polymerase sigma factor</fullName>
    </submittedName>
</protein>
<comment type="similarity">
    <text evidence="1">Belongs to the sigma-70 factor family. ECF subfamily.</text>
</comment>
<evidence type="ECO:0000259" key="6">
    <source>
        <dbReference type="Pfam" id="PF08281"/>
    </source>
</evidence>
<dbReference type="InterPro" id="IPR014284">
    <property type="entry name" value="RNA_pol_sigma-70_dom"/>
</dbReference>
<dbReference type="SUPFAM" id="SSF88659">
    <property type="entry name" value="Sigma3 and sigma4 domains of RNA polymerase sigma factors"/>
    <property type="match status" value="1"/>
</dbReference>